<dbReference type="Gene3D" id="3.30.300.20">
    <property type="match status" value="1"/>
</dbReference>
<dbReference type="InterPro" id="IPR004044">
    <property type="entry name" value="KH_dom_type_2"/>
</dbReference>
<dbReference type="SUPFAM" id="SSF54814">
    <property type="entry name" value="Prokaryotic type KH domain (KH-domain type II)"/>
    <property type="match status" value="1"/>
</dbReference>
<evidence type="ECO:0000259" key="3">
    <source>
        <dbReference type="Pfam" id="PF17214"/>
    </source>
</evidence>
<comment type="caution">
    <text evidence="4">The sequence shown here is derived from an EMBL/GenBank/DDBJ whole genome shotgun (WGS) entry which is preliminary data.</text>
</comment>
<dbReference type="Gene3D" id="3.30.300.230">
    <property type="match status" value="1"/>
</dbReference>
<dbReference type="AlphaFoldDB" id="X1C3E6"/>
<accession>X1C3E6</accession>
<proteinExistence type="predicted"/>
<dbReference type="EMBL" id="BART01010325">
    <property type="protein sequence ID" value="GAG87887.1"/>
    <property type="molecule type" value="Genomic_DNA"/>
</dbReference>
<dbReference type="GO" id="GO:0003723">
    <property type="term" value="F:RNA binding"/>
    <property type="evidence" value="ECO:0007669"/>
    <property type="project" value="UniProtKB-KW"/>
</dbReference>
<protein>
    <recommendedName>
        <fullName evidence="5">KH domain-containing protein</fullName>
    </recommendedName>
</protein>
<evidence type="ECO:0000259" key="2">
    <source>
        <dbReference type="Pfam" id="PF07650"/>
    </source>
</evidence>
<reference evidence="4" key="1">
    <citation type="journal article" date="2014" name="Front. Microbiol.">
        <title>High frequency of phylogenetically diverse reductive dehalogenase-homologous genes in deep subseafloor sedimentary metagenomes.</title>
        <authorList>
            <person name="Kawai M."/>
            <person name="Futagami T."/>
            <person name="Toyoda A."/>
            <person name="Takaki Y."/>
            <person name="Nishi S."/>
            <person name="Hori S."/>
            <person name="Arai W."/>
            <person name="Tsubouchi T."/>
            <person name="Morono Y."/>
            <person name="Uchiyama I."/>
            <person name="Ito T."/>
            <person name="Fujiyama A."/>
            <person name="Inagaki F."/>
            <person name="Takami H."/>
        </authorList>
    </citation>
    <scope>NUCLEOTIDE SEQUENCE</scope>
    <source>
        <strain evidence="4">Expedition CK06-06</strain>
    </source>
</reference>
<dbReference type="Pfam" id="PF17214">
    <property type="entry name" value="KH_TffA"/>
    <property type="match status" value="1"/>
</dbReference>
<keyword evidence="1" id="KW-0694">RNA-binding</keyword>
<feature type="domain" description="KH type-2" evidence="2">
    <location>
        <begin position="81"/>
        <end position="123"/>
    </location>
</feature>
<dbReference type="InterPro" id="IPR033769">
    <property type="entry name" value="TffA_KH"/>
</dbReference>
<dbReference type="InterPro" id="IPR009019">
    <property type="entry name" value="KH_sf_prok-type"/>
</dbReference>
<organism evidence="4">
    <name type="scientific">marine sediment metagenome</name>
    <dbReference type="NCBI Taxonomy" id="412755"/>
    <lineage>
        <taxon>unclassified sequences</taxon>
        <taxon>metagenomes</taxon>
        <taxon>ecological metagenomes</taxon>
    </lineage>
</organism>
<evidence type="ECO:0008006" key="5">
    <source>
        <dbReference type="Google" id="ProtNLM"/>
    </source>
</evidence>
<evidence type="ECO:0000313" key="4">
    <source>
        <dbReference type="EMBL" id="GAG87887.1"/>
    </source>
</evidence>
<sequence length="148" mass="17062">MSFEGELQRIKAQIISLLPPEIVVKKIEFEGPEIAVYSENTNLESIENSDVLKDLAKSMRKRVVFRWNVEDRKDPSETEDYIRNLISEDAEITNIEFDHTRGEVIIESGKPGLVIGKKGVNLELFYFEIEYILATENHPNSSSRLENY</sequence>
<gene>
    <name evidence="4" type="ORF">S01H4_22505</name>
</gene>
<dbReference type="InterPro" id="IPR015946">
    <property type="entry name" value="KH_dom-like_a/b"/>
</dbReference>
<dbReference type="Pfam" id="PF07650">
    <property type="entry name" value="KH_2"/>
    <property type="match status" value="1"/>
</dbReference>
<feature type="domain" description="Transcription termination factor FttA KH" evidence="3">
    <location>
        <begin position="6"/>
        <end position="67"/>
    </location>
</feature>
<name>X1C3E6_9ZZZZ</name>
<evidence type="ECO:0000256" key="1">
    <source>
        <dbReference type="ARBA" id="ARBA00022884"/>
    </source>
</evidence>